<evidence type="ECO:0000313" key="3">
    <source>
        <dbReference type="Proteomes" id="UP000507222"/>
    </source>
</evidence>
<protein>
    <submittedName>
        <fullName evidence="1">Uncharacterized protein</fullName>
    </submittedName>
</protein>
<organism evidence="1 3">
    <name type="scientific">Prunus armeniaca</name>
    <name type="common">Apricot</name>
    <name type="synonym">Armeniaca vulgaris</name>
    <dbReference type="NCBI Taxonomy" id="36596"/>
    <lineage>
        <taxon>Eukaryota</taxon>
        <taxon>Viridiplantae</taxon>
        <taxon>Streptophyta</taxon>
        <taxon>Embryophyta</taxon>
        <taxon>Tracheophyta</taxon>
        <taxon>Spermatophyta</taxon>
        <taxon>Magnoliopsida</taxon>
        <taxon>eudicotyledons</taxon>
        <taxon>Gunneridae</taxon>
        <taxon>Pentapetalae</taxon>
        <taxon>rosids</taxon>
        <taxon>fabids</taxon>
        <taxon>Rosales</taxon>
        <taxon>Rosaceae</taxon>
        <taxon>Amygdaloideae</taxon>
        <taxon>Amygdaleae</taxon>
        <taxon>Prunus</taxon>
    </lineage>
</organism>
<name>A0A6J5VEW5_PRUAR</name>
<evidence type="ECO:0000313" key="2">
    <source>
        <dbReference type="EMBL" id="CAB4317170.1"/>
    </source>
</evidence>
<accession>A0A6J5VEW5</accession>
<sequence length="62" mass="6867">MRTDVGDMNVPEKGARKHLEEKIFRRQDSSIDAPVRANIRTGDVASSLLETVGFPSLSVCQH</sequence>
<reference evidence="1 3" key="2">
    <citation type="submission" date="2020-05" db="EMBL/GenBank/DDBJ databases">
        <authorList>
            <person name="Campoy J."/>
            <person name="Schneeberger K."/>
            <person name="Spophaly S."/>
        </authorList>
    </citation>
    <scope>NUCLEOTIDE SEQUENCE [LARGE SCALE GENOMIC DNA]</scope>
    <source>
        <strain evidence="1">PruArmRojPasFocal</strain>
    </source>
</reference>
<evidence type="ECO:0000313" key="1">
    <source>
        <dbReference type="EMBL" id="CAB4286801.1"/>
    </source>
</evidence>
<keyword evidence="4" id="KW-1185">Reference proteome</keyword>
<dbReference type="EMBL" id="CAEKDK010000007">
    <property type="protein sequence ID" value="CAB4286801.1"/>
    <property type="molecule type" value="Genomic_DNA"/>
</dbReference>
<gene>
    <name evidence="1" type="ORF">CURHAP_LOCUS44519</name>
    <name evidence="2" type="ORF">ORAREDHAP_LOCUS43868</name>
</gene>
<evidence type="ECO:0000313" key="4">
    <source>
        <dbReference type="Proteomes" id="UP000507245"/>
    </source>
</evidence>
<reference evidence="4" key="1">
    <citation type="journal article" date="2020" name="Genome Biol.">
        <title>Gamete binning: chromosome-level and haplotype-resolved genome assembly enabled by high-throughput single-cell sequencing of gamete genomes.</title>
        <authorList>
            <person name="Campoy J.A."/>
            <person name="Sun H."/>
            <person name="Goel M."/>
            <person name="Jiao W.-B."/>
            <person name="Folz-Donahue K."/>
            <person name="Wang N."/>
            <person name="Rubio M."/>
            <person name="Liu C."/>
            <person name="Kukat C."/>
            <person name="Ruiz D."/>
            <person name="Huettel B."/>
            <person name="Schneeberger K."/>
        </authorList>
    </citation>
    <scope>NUCLEOTIDE SEQUENCE [LARGE SCALE GENOMIC DNA]</scope>
    <source>
        <strain evidence="4">cv. Rojo Pasion</strain>
    </source>
</reference>
<dbReference type="EMBL" id="CAEKKB010000007">
    <property type="protein sequence ID" value="CAB4317170.1"/>
    <property type="molecule type" value="Genomic_DNA"/>
</dbReference>
<proteinExistence type="predicted"/>
<dbReference type="Proteomes" id="UP000507222">
    <property type="component" value="Unassembled WGS sequence"/>
</dbReference>
<dbReference type="AlphaFoldDB" id="A0A6J5VEW5"/>
<dbReference type="Proteomes" id="UP000507245">
    <property type="component" value="Unassembled WGS sequence"/>
</dbReference>